<dbReference type="Proteomes" id="UP000075714">
    <property type="component" value="Unassembled WGS sequence"/>
</dbReference>
<accession>A0A150GGA0</accession>
<reference evidence="3" key="1">
    <citation type="journal article" date="2016" name="Nat. Commun.">
        <title>The Gonium pectorale genome demonstrates co-option of cell cycle regulation during the evolution of multicellularity.</title>
        <authorList>
            <person name="Hanschen E.R."/>
            <person name="Marriage T.N."/>
            <person name="Ferris P.J."/>
            <person name="Hamaji T."/>
            <person name="Toyoda A."/>
            <person name="Fujiyama A."/>
            <person name="Neme R."/>
            <person name="Noguchi H."/>
            <person name="Minakuchi Y."/>
            <person name="Suzuki M."/>
            <person name="Kawai-Toyooka H."/>
            <person name="Smith D.R."/>
            <person name="Sparks H."/>
            <person name="Anderson J."/>
            <person name="Bakaric R."/>
            <person name="Luria V."/>
            <person name="Karger A."/>
            <person name="Kirschner M.W."/>
            <person name="Durand P.M."/>
            <person name="Michod R.E."/>
            <person name="Nozaki H."/>
            <person name="Olson B.J."/>
        </authorList>
    </citation>
    <scope>NUCLEOTIDE SEQUENCE [LARGE SCALE GENOMIC DNA]</scope>
    <source>
        <strain evidence="3">NIES-2863</strain>
    </source>
</reference>
<evidence type="ECO:0000313" key="3">
    <source>
        <dbReference type="Proteomes" id="UP000075714"/>
    </source>
</evidence>
<comment type="caution">
    <text evidence="2">The sequence shown here is derived from an EMBL/GenBank/DDBJ whole genome shotgun (WGS) entry which is preliminary data.</text>
</comment>
<dbReference type="EMBL" id="LSYV01000026">
    <property type="protein sequence ID" value="KXZ48856.1"/>
    <property type="molecule type" value="Genomic_DNA"/>
</dbReference>
<gene>
    <name evidence="2" type="ORF">GPECTOR_25g441</name>
</gene>
<protein>
    <submittedName>
        <fullName evidence="2">Uncharacterized protein</fullName>
    </submittedName>
</protein>
<evidence type="ECO:0000256" key="1">
    <source>
        <dbReference type="SAM" id="MobiDB-lite"/>
    </source>
</evidence>
<proteinExistence type="predicted"/>
<sequence>MDVQSRILQSKGRLHRDDLGPLGAVVPDDVVASFTGDRGFSALLEAFPTLWTVSGGTVLIAKPSGTLPPPLLLRHGGPSRDLVRPLGPGSGPYGAHGWESSAPYSKAYAPDEHYVPGPPGAFAPNQHYRRPPSPF</sequence>
<dbReference type="AlphaFoldDB" id="A0A150GGA0"/>
<name>A0A150GGA0_GONPE</name>
<evidence type="ECO:0000313" key="2">
    <source>
        <dbReference type="EMBL" id="KXZ48856.1"/>
    </source>
</evidence>
<keyword evidence="3" id="KW-1185">Reference proteome</keyword>
<organism evidence="2 3">
    <name type="scientific">Gonium pectorale</name>
    <name type="common">Green alga</name>
    <dbReference type="NCBI Taxonomy" id="33097"/>
    <lineage>
        <taxon>Eukaryota</taxon>
        <taxon>Viridiplantae</taxon>
        <taxon>Chlorophyta</taxon>
        <taxon>core chlorophytes</taxon>
        <taxon>Chlorophyceae</taxon>
        <taxon>CS clade</taxon>
        <taxon>Chlamydomonadales</taxon>
        <taxon>Volvocaceae</taxon>
        <taxon>Gonium</taxon>
    </lineage>
</organism>
<feature type="region of interest" description="Disordered" evidence="1">
    <location>
        <begin position="76"/>
        <end position="96"/>
    </location>
</feature>
<feature type="region of interest" description="Disordered" evidence="1">
    <location>
        <begin position="109"/>
        <end position="135"/>
    </location>
</feature>